<dbReference type="EMBL" id="GBXM01005761">
    <property type="protein sequence ID" value="JAI02817.1"/>
    <property type="molecule type" value="Transcribed_RNA"/>
</dbReference>
<name>A0A0E9XK74_ANGAN</name>
<sequence>MINNKIKARTQETISKDEITTLKGKYVYVKGTNDYYNNCSRIINRTKCISWNRGLITSLLCFLKCFPL</sequence>
<protein>
    <submittedName>
        <fullName evidence="1">Uncharacterized protein</fullName>
    </submittedName>
</protein>
<reference evidence="1" key="1">
    <citation type="submission" date="2014-11" db="EMBL/GenBank/DDBJ databases">
        <authorList>
            <person name="Amaro Gonzalez C."/>
        </authorList>
    </citation>
    <scope>NUCLEOTIDE SEQUENCE</scope>
</reference>
<reference evidence="1" key="2">
    <citation type="journal article" date="2015" name="Fish Shellfish Immunol.">
        <title>Early steps in the European eel (Anguilla anguilla)-Vibrio vulnificus interaction in the gills: Role of the RtxA13 toxin.</title>
        <authorList>
            <person name="Callol A."/>
            <person name="Pajuelo D."/>
            <person name="Ebbesson L."/>
            <person name="Teles M."/>
            <person name="MacKenzie S."/>
            <person name="Amaro C."/>
        </authorList>
    </citation>
    <scope>NUCLEOTIDE SEQUENCE</scope>
</reference>
<dbReference type="AlphaFoldDB" id="A0A0E9XK74"/>
<evidence type="ECO:0000313" key="1">
    <source>
        <dbReference type="EMBL" id="JAI02817.1"/>
    </source>
</evidence>
<accession>A0A0E9XK74</accession>
<proteinExistence type="predicted"/>
<organism evidence="1">
    <name type="scientific">Anguilla anguilla</name>
    <name type="common">European freshwater eel</name>
    <name type="synonym">Muraena anguilla</name>
    <dbReference type="NCBI Taxonomy" id="7936"/>
    <lineage>
        <taxon>Eukaryota</taxon>
        <taxon>Metazoa</taxon>
        <taxon>Chordata</taxon>
        <taxon>Craniata</taxon>
        <taxon>Vertebrata</taxon>
        <taxon>Euteleostomi</taxon>
        <taxon>Actinopterygii</taxon>
        <taxon>Neopterygii</taxon>
        <taxon>Teleostei</taxon>
        <taxon>Anguilliformes</taxon>
        <taxon>Anguillidae</taxon>
        <taxon>Anguilla</taxon>
    </lineage>
</organism>